<dbReference type="Gene3D" id="3.40.50.2300">
    <property type="match status" value="2"/>
</dbReference>
<keyword evidence="1" id="KW-0732">Signal</keyword>
<proteinExistence type="predicted"/>
<protein>
    <submittedName>
        <fullName evidence="3">Leucine-specific-binding protein</fullName>
    </submittedName>
</protein>
<feature type="domain" description="Leucine-binding protein" evidence="2">
    <location>
        <begin position="27"/>
        <end position="360"/>
    </location>
</feature>
<comment type="caution">
    <text evidence="3">The sequence shown here is derived from an EMBL/GenBank/DDBJ whole genome shotgun (WGS) entry which is preliminary data.</text>
</comment>
<evidence type="ECO:0000259" key="2">
    <source>
        <dbReference type="Pfam" id="PF13458"/>
    </source>
</evidence>
<dbReference type="AlphaFoldDB" id="A0A1J5QNR2"/>
<gene>
    <name evidence="3" type="primary">livK_3</name>
    <name evidence="3" type="ORF">GALL_366970</name>
</gene>
<dbReference type="PANTHER" id="PTHR47151:SF2">
    <property type="entry name" value="AMINO ACID BINDING PROTEIN"/>
    <property type="match status" value="1"/>
</dbReference>
<evidence type="ECO:0000313" key="3">
    <source>
        <dbReference type="EMBL" id="OIQ81535.1"/>
    </source>
</evidence>
<accession>A0A1J5QNR2</accession>
<dbReference type="EMBL" id="MLJW01000912">
    <property type="protein sequence ID" value="OIQ81535.1"/>
    <property type="molecule type" value="Genomic_DNA"/>
</dbReference>
<dbReference type="PANTHER" id="PTHR47151">
    <property type="entry name" value="LEU/ILE/VAL-BINDING ABC TRANSPORTER SUBUNIT"/>
    <property type="match status" value="1"/>
</dbReference>
<dbReference type="Pfam" id="PF13458">
    <property type="entry name" value="Peripla_BP_6"/>
    <property type="match status" value="1"/>
</dbReference>
<dbReference type="SUPFAM" id="SSF53822">
    <property type="entry name" value="Periplasmic binding protein-like I"/>
    <property type="match status" value="1"/>
</dbReference>
<name>A0A1J5QNR2_9ZZZZ</name>
<evidence type="ECO:0000256" key="1">
    <source>
        <dbReference type="ARBA" id="ARBA00022729"/>
    </source>
</evidence>
<dbReference type="InterPro" id="IPR028081">
    <property type="entry name" value="Leu-bd"/>
</dbReference>
<sequence>MKRFRIASLVAALSLASSAAQATDPLTVTIGVAAPLSGPQAAIGQDAVNGVRLAAQELERRQLRIDGRPVVWKVDAQDDQADPKQATTVAQQFVDRHVNGVVGHLNSGCTFPASRIYERAGIPGITGSSTDPKLARQGFKTFFRIIANDDALGAGLAAYAKDTLHAKTVAIIDDRTAYGQGLADVFANRARAIGLQVLGREYTTDKATDFSAILTRLRAQHPDVIFYGGVFAQAGPMLRQIARLGIKTHLLGGDAICVPALATLAGDAVGITTCAEGGVPLERMPGGKPWKAAYDKAYGADAYQIFSPYVYDATLVLAQAMVKAQSSDPRRYLPFVRDIGVDGVTRRDIRFDAQGNLARPSITLSSFADGTKRAIAVQTVD</sequence>
<dbReference type="CDD" id="cd06342">
    <property type="entry name" value="PBP1_ABC_LIVBP-like"/>
    <property type="match status" value="1"/>
</dbReference>
<organism evidence="3">
    <name type="scientific">mine drainage metagenome</name>
    <dbReference type="NCBI Taxonomy" id="410659"/>
    <lineage>
        <taxon>unclassified sequences</taxon>
        <taxon>metagenomes</taxon>
        <taxon>ecological metagenomes</taxon>
    </lineage>
</organism>
<dbReference type="InterPro" id="IPR028082">
    <property type="entry name" value="Peripla_BP_I"/>
</dbReference>
<reference evidence="3" key="1">
    <citation type="submission" date="2016-10" db="EMBL/GenBank/DDBJ databases">
        <title>Sequence of Gallionella enrichment culture.</title>
        <authorList>
            <person name="Poehlein A."/>
            <person name="Muehling M."/>
            <person name="Daniel R."/>
        </authorList>
    </citation>
    <scope>NUCLEOTIDE SEQUENCE</scope>
</reference>